<comment type="caution">
    <text evidence="2">The sequence shown here is derived from an EMBL/GenBank/DDBJ whole genome shotgun (WGS) entry which is preliminary data.</text>
</comment>
<dbReference type="RefSeq" id="WP_235224982.1">
    <property type="nucleotide sequence ID" value="NZ_JAKGAQ010000002.1"/>
</dbReference>
<evidence type="ECO:0000259" key="1">
    <source>
        <dbReference type="Pfam" id="PF08818"/>
    </source>
</evidence>
<dbReference type="InterPro" id="IPR014922">
    <property type="entry name" value="YdhG-like"/>
</dbReference>
<evidence type="ECO:0000313" key="2">
    <source>
        <dbReference type="EMBL" id="MCF2870854.1"/>
    </source>
</evidence>
<reference evidence="2 3" key="1">
    <citation type="submission" date="2022-01" db="EMBL/GenBank/DDBJ databases">
        <title>Octadecabacter sp. nov., isolated from a marine alga.</title>
        <authorList>
            <person name="Jin M.S."/>
            <person name="Kim H.M."/>
            <person name="Han D.M."/>
            <person name="Jung J.J."/>
            <person name="Jeon C.O."/>
        </authorList>
    </citation>
    <scope>NUCLEOTIDE SEQUENCE [LARGE SCALE GENOMIC DNA]</scope>
    <source>
        <strain evidence="2 3">G9-8</strain>
    </source>
</reference>
<feature type="domain" description="YdhG-like" evidence="1">
    <location>
        <begin position="21"/>
        <end position="124"/>
    </location>
</feature>
<dbReference type="EMBL" id="JAKGAQ010000002">
    <property type="protein sequence ID" value="MCF2870854.1"/>
    <property type="molecule type" value="Genomic_DNA"/>
</dbReference>
<organism evidence="2 3">
    <name type="scientific">Octadecabacter dasysiphoniae</name>
    <dbReference type="NCBI Taxonomy" id="2909341"/>
    <lineage>
        <taxon>Bacteria</taxon>
        <taxon>Pseudomonadati</taxon>
        <taxon>Pseudomonadota</taxon>
        <taxon>Alphaproteobacteria</taxon>
        <taxon>Rhodobacterales</taxon>
        <taxon>Roseobacteraceae</taxon>
        <taxon>Octadecabacter</taxon>
    </lineage>
</organism>
<accession>A0ABS9CWS4</accession>
<evidence type="ECO:0000313" key="3">
    <source>
        <dbReference type="Proteomes" id="UP001200557"/>
    </source>
</evidence>
<proteinExistence type="predicted"/>
<protein>
    <submittedName>
        <fullName evidence="2">DUF1801 domain-containing protein</fullName>
    </submittedName>
</protein>
<gene>
    <name evidence="2" type="ORF">L0664_07225</name>
</gene>
<keyword evidence="3" id="KW-1185">Reference proteome</keyword>
<name>A0ABS9CWS4_9RHOB</name>
<sequence>MQHPFQTPAIKAAFAAFAPPHRAALLTLRDLIFDTAAPLPIGQITESLKWGQPSYTTNTATPIRLGVTKTNDIAILTHCQSTVMSDFRALAPPDMRFDGNRALHLDPTDTIPLNDITPLIRAALTYRL</sequence>
<dbReference type="SUPFAM" id="SSF159888">
    <property type="entry name" value="YdhG-like"/>
    <property type="match status" value="1"/>
</dbReference>
<dbReference type="Proteomes" id="UP001200557">
    <property type="component" value="Unassembled WGS sequence"/>
</dbReference>
<dbReference type="Pfam" id="PF08818">
    <property type="entry name" value="DUF1801"/>
    <property type="match status" value="1"/>
</dbReference>